<dbReference type="AlphaFoldDB" id="A0A7S4MP83"/>
<reference evidence="1" key="1">
    <citation type="submission" date="2021-01" db="EMBL/GenBank/DDBJ databases">
        <authorList>
            <person name="Corre E."/>
            <person name="Pelletier E."/>
            <person name="Niang G."/>
            <person name="Scheremetjew M."/>
            <person name="Finn R."/>
            <person name="Kale V."/>
            <person name="Holt S."/>
            <person name="Cochrane G."/>
            <person name="Meng A."/>
            <person name="Brown T."/>
            <person name="Cohen L."/>
        </authorList>
    </citation>
    <scope>NUCLEOTIDE SEQUENCE</scope>
    <source>
        <strain evidence="1">DIVA3 518/3/11/1/6</strain>
    </source>
</reference>
<gene>
    <name evidence="1" type="ORF">VSP0166_LOCUS14670</name>
</gene>
<dbReference type="EMBL" id="HBKP01020828">
    <property type="protein sequence ID" value="CAE2234235.1"/>
    <property type="molecule type" value="Transcribed_RNA"/>
</dbReference>
<sequence>MEELLQRLASLEYSFPVNSSHPKYFDSAEVASCIKQTRPIMSKEVELLIQNFITHQLQYGSEEVKQLYAGMSIPNFVSRLLQCRPLTFFTSADCWMLKHGKCGKGWSVGEAHGLPMKEFLSYDEIQLSALISVASPVHFINNGSRGNSGRQPKPGTFEERGIYVGVVGARFEAPRKMEWEHIMVQPSQNNIENGYGNKTQQLAAHSKLSANANRLLLWAEFYGSYTAGEIGFPLYEDAEKDIDNYIRLFNNQLLNKFVYKKRLEMSLKPYLFDAEARAIDAKQKAYVFCVGIGLGVWMVTEKQGDLMMEVYAYLLNTFDFPNICDIDFSWFPPNSKSIFDQCRTPERNSHIQVHFSRRNPADRLEDNKLLVAMYAWDGNAYPGNEYWMGMLAASGDPAAACCSTIPYIQNADLNPYVSGDHATFY</sequence>
<organism evidence="1">
    <name type="scientific">Vannella robusta</name>
    <dbReference type="NCBI Taxonomy" id="1487602"/>
    <lineage>
        <taxon>Eukaryota</taxon>
        <taxon>Amoebozoa</taxon>
        <taxon>Discosea</taxon>
        <taxon>Flabellinia</taxon>
        <taxon>Vannellidae</taxon>
        <taxon>Vannella</taxon>
    </lineage>
</organism>
<accession>A0A7S4MP83</accession>
<proteinExistence type="predicted"/>
<dbReference type="InterPro" id="IPR032063">
    <property type="entry name" value="MavL-like"/>
</dbReference>
<dbReference type="Pfam" id="PF16062">
    <property type="entry name" value="MavL-like"/>
    <property type="match status" value="1"/>
</dbReference>
<protein>
    <submittedName>
        <fullName evidence="1">Uncharacterized protein</fullName>
    </submittedName>
</protein>
<name>A0A7S4MP83_9EUKA</name>
<evidence type="ECO:0000313" key="1">
    <source>
        <dbReference type="EMBL" id="CAE2234235.1"/>
    </source>
</evidence>